<accession>A0ABS6E979</accession>
<dbReference type="EC" id="2.7.7.65" evidence="4"/>
<feature type="domain" description="GGDEF" evidence="3">
    <location>
        <begin position="208"/>
        <end position="341"/>
    </location>
</feature>
<reference evidence="4 5" key="1">
    <citation type="submission" date="2021-06" db="EMBL/GenBank/DDBJ databases">
        <authorList>
            <person name="Sun Q."/>
            <person name="Li D."/>
        </authorList>
    </citation>
    <scope>NUCLEOTIDE SEQUENCE [LARGE SCALE GENOMIC DNA]</scope>
    <source>
        <strain evidence="4 5">MSJ-40</strain>
    </source>
</reference>
<keyword evidence="5" id="KW-1185">Reference proteome</keyword>
<proteinExistence type="predicted"/>
<dbReference type="InterPro" id="IPR001633">
    <property type="entry name" value="EAL_dom"/>
</dbReference>
<dbReference type="PANTHER" id="PTHR44757:SF2">
    <property type="entry name" value="BIOFILM ARCHITECTURE MAINTENANCE PROTEIN MBAA"/>
    <property type="match status" value="1"/>
</dbReference>
<protein>
    <submittedName>
        <fullName evidence="4">Diguanylate cyclase</fullName>
        <ecNumber evidence="4">2.7.7.65</ecNumber>
    </submittedName>
</protein>
<dbReference type="Proteomes" id="UP000749471">
    <property type="component" value="Unassembled WGS sequence"/>
</dbReference>
<evidence type="ECO:0000313" key="5">
    <source>
        <dbReference type="Proteomes" id="UP000749471"/>
    </source>
</evidence>
<feature type="domain" description="EAL" evidence="2">
    <location>
        <begin position="350"/>
        <end position="430"/>
    </location>
</feature>
<dbReference type="PROSITE" id="PS50883">
    <property type="entry name" value="EAL"/>
    <property type="match status" value="1"/>
</dbReference>
<evidence type="ECO:0000259" key="2">
    <source>
        <dbReference type="PROSITE" id="PS50883"/>
    </source>
</evidence>
<dbReference type="SMART" id="SM00052">
    <property type="entry name" value="EAL"/>
    <property type="match status" value="1"/>
</dbReference>
<dbReference type="NCBIfam" id="TIGR00254">
    <property type="entry name" value="GGDEF"/>
    <property type="match status" value="1"/>
</dbReference>
<keyword evidence="4" id="KW-0808">Transferase</keyword>
<dbReference type="PANTHER" id="PTHR44757">
    <property type="entry name" value="DIGUANYLATE CYCLASE DGCP"/>
    <property type="match status" value="1"/>
</dbReference>
<dbReference type="GO" id="GO:0052621">
    <property type="term" value="F:diguanylate cyclase activity"/>
    <property type="evidence" value="ECO:0007669"/>
    <property type="project" value="UniProtKB-EC"/>
</dbReference>
<evidence type="ECO:0000256" key="1">
    <source>
        <dbReference type="SAM" id="Phobius"/>
    </source>
</evidence>
<dbReference type="EMBL" id="JAHLPM010000010">
    <property type="protein sequence ID" value="MBU5438774.1"/>
    <property type="molecule type" value="Genomic_DNA"/>
</dbReference>
<dbReference type="CDD" id="cd01948">
    <property type="entry name" value="EAL"/>
    <property type="match status" value="1"/>
</dbReference>
<evidence type="ECO:0000259" key="3">
    <source>
        <dbReference type="PROSITE" id="PS50887"/>
    </source>
</evidence>
<sequence length="430" mass="49115">MAYQSQSYNQSLISNIPFATIVSKASQGEALEALLNNEVEATLGNKLVGIYYLQKIKKLDHIKIAGAPIDKTEYGPVTLSENKVVYEILGKGIEKIKKNGSYDKIYKKWFGEEVLYSKIFISMYTKEIVAIIIFLLIIFLALYAYNTKLKEEVNKRTGELGVANKDLIRHQEEIYNLAYFDSITSLPNRLYFVEELEGIYANINKVNTTFAVLYLDLDTFKHINDTLGHDIGDYVLKLLGMRLSRLLNNGDVLARVGGDEYFILMKDITHSNQAIEMAKTIIEDFKRPYYIKSYELYLTTSIGIVVYPEGGQDSQSIIKNSDLALYKAKEYGGNSYYVYNKEIESKGLERLILLNQLRQAIENEELTLYYQPQVDIVSKKIVGLEALIRWNNPEKGLLDPDKFIPLAEETGFIVQIGEWVLKEACRQGKE</sequence>
<organism evidence="4 5">
    <name type="scientific">Tissierella simiarum</name>
    <dbReference type="NCBI Taxonomy" id="2841534"/>
    <lineage>
        <taxon>Bacteria</taxon>
        <taxon>Bacillati</taxon>
        <taxon>Bacillota</taxon>
        <taxon>Tissierellia</taxon>
        <taxon>Tissierellales</taxon>
        <taxon>Tissierellaceae</taxon>
        <taxon>Tissierella</taxon>
    </lineage>
</organism>
<dbReference type="Pfam" id="PF00990">
    <property type="entry name" value="GGDEF"/>
    <property type="match status" value="1"/>
</dbReference>
<gene>
    <name evidence="4" type="ORF">KQI42_12170</name>
</gene>
<dbReference type="InterPro" id="IPR000160">
    <property type="entry name" value="GGDEF_dom"/>
</dbReference>
<dbReference type="SMART" id="SM00267">
    <property type="entry name" value="GGDEF"/>
    <property type="match status" value="1"/>
</dbReference>
<keyword evidence="1" id="KW-0472">Membrane</keyword>
<dbReference type="Pfam" id="PF00563">
    <property type="entry name" value="EAL"/>
    <property type="match status" value="1"/>
</dbReference>
<dbReference type="CDD" id="cd01949">
    <property type="entry name" value="GGDEF"/>
    <property type="match status" value="1"/>
</dbReference>
<keyword evidence="1" id="KW-0812">Transmembrane</keyword>
<comment type="caution">
    <text evidence="4">The sequence shown here is derived from an EMBL/GenBank/DDBJ whole genome shotgun (WGS) entry which is preliminary data.</text>
</comment>
<feature type="transmembrane region" description="Helical" evidence="1">
    <location>
        <begin position="128"/>
        <end position="145"/>
    </location>
</feature>
<name>A0ABS6E979_9FIRM</name>
<dbReference type="InterPro" id="IPR052155">
    <property type="entry name" value="Biofilm_reg_signaling"/>
</dbReference>
<evidence type="ECO:0000313" key="4">
    <source>
        <dbReference type="EMBL" id="MBU5438774.1"/>
    </source>
</evidence>
<keyword evidence="4" id="KW-0548">Nucleotidyltransferase</keyword>
<keyword evidence="1" id="KW-1133">Transmembrane helix</keyword>
<dbReference type="PROSITE" id="PS50887">
    <property type="entry name" value="GGDEF"/>
    <property type="match status" value="1"/>
</dbReference>